<evidence type="ECO:0000256" key="5">
    <source>
        <dbReference type="ARBA" id="ARBA00022741"/>
    </source>
</evidence>
<dbReference type="Pfam" id="PF02758">
    <property type="entry name" value="PYRIN"/>
    <property type="match status" value="1"/>
</dbReference>
<keyword evidence="4" id="KW-0677">Repeat</keyword>
<reference evidence="10" key="1">
    <citation type="submission" date="2020-10" db="EMBL/GenBank/DDBJ databases">
        <title>Chromosome-scale genome assembly of the Allis shad, Alosa alosa.</title>
        <authorList>
            <person name="Margot Z."/>
            <person name="Christophe K."/>
            <person name="Cabau C."/>
            <person name="Louis A."/>
            <person name="Berthelot C."/>
            <person name="Parey E."/>
            <person name="Roest Crollius H."/>
            <person name="Montfort J."/>
            <person name="Robinson-Rechavi M."/>
            <person name="Bucao C."/>
            <person name="Bouchez O."/>
            <person name="Gislard M."/>
            <person name="Lluch J."/>
            <person name="Milhes M."/>
            <person name="Lampietro C."/>
            <person name="Lopez Roques C."/>
            <person name="Donnadieu C."/>
            <person name="Braasch I."/>
            <person name="Desvignes T."/>
            <person name="Postlethwait J."/>
            <person name="Bobe J."/>
            <person name="Guiguen Y."/>
        </authorList>
    </citation>
    <scope>NUCLEOTIDE SEQUENCE</scope>
    <source>
        <strain evidence="10">M-15738</strain>
        <tissue evidence="10">Blood</tissue>
    </source>
</reference>
<dbReference type="Gene3D" id="3.40.50.300">
    <property type="entry name" value="P-loop containing nucleotide triphosphate hydrolases"/>
    <property type="match status" value="1"/>
</dbReference>
<dbReference type="EMBL" id="JADWDJ010000007">
    <property type="protein sequence ID" value="KAG5278455.1"/>
    <property type="molecule type" value="Genomic_DNA"/>
</dbReference>
<sequence length="1144" mass="130529">MDFPQDGEDAVGGNQTGRAACAVSSHVSLKNEEPVTHGHQRVSKGQVLCSAGMDDLKQPAGLDDQTNKMMPSRGCNTLQPSLIRQCMRETLDDLSDVDLKRFKWICRDNYKIPWGKLEKADRDDMVEQMVQKYCEDSDDVMLKILRIMKNNQLVTDLERKLGKVNARPQNKEKKSSFKHRLQSILIDKYFLVRQELGDEQLQDIYTDLCIVEGRSGGVNSAHEVSTIHLKQIETRTLSGTMNSVKLSNIFTDHNYAGKPVTKVLTLGIAGVGKSFAVQKFVLDWAEDRENKYIELVFVLQFRELNLYKKDYSLFDLLLKLYPELEELNEAMELKKTVLFVLDGLDESRIQLDFNDKDNNVCDPKEKASVAMLTTSLITGTLVPSALIWVTTRPAAANKDLCDLFHLVTEIQGFNEGHREEYFRKVLPEKAEQIIARIKSKRSLYIMCHIPVFCRITAVVLGAKGKEQRASHQEMPKTLTEMYAQFSVFQITRMKKYQEEKMSPEEKGQLLVKLGKLAFKHLEKGTLIFYEKDLKKCEIDVNIGTLQAGLCTKIFKEESAISGESIFSFVHLSVQEFLAALYLLHRHAIDKKNLFIKTPWEKIRWLVINSRFDLYKMSLKRALLSENGQLDLCVRFLLGLAPMLEPEVQFPLNDVLPRLGARQLSIKKMVEYIKKKISENIPPERIINLFHCLNELGDDSLVEEINRYMSSAGEEKELTPAQCSALTYLLLMSAEELELDLRKYQRSEEGLHRMLPAVNVSRRVWLNQCHLSKASCEMMASVLQRTPSHLRELDMSDNDLQDEGVELLCVGLSDPQCKLETLRLKRCKLSKMSCKVMASVLERTPSHLRELDMSDNDLQDEGVKLLCVGLRDPQCKLEILRLSGCLITQKGCAFLSSALKSHSSYLKQLDLSYNHPGDSGVRKLTERLDDPNCKLETFRYDYGGEFRIKPGPRKYACELTLDPNTACRRLSLSEGNRKVTCGSEQQPYPDHPERFDSYPQVLCREGLSGRCYWEAEWSGHVYIAVAYKSMERKGRLGERKGRLGERKGRLGESCVFGRNAKSWRLQCFSNSYSVWHNYKETAIPAPSSRSSRVGVYLDWSAGTLSFYSVSSNTLAHLHTFHSTFTEPLYPGFRVYNSSVSLCQIT</sequence>
<evidence type="ECO:0000259" key="9">
    <source>
        <dbReference type="PROSITE" id="PS50837"/>
    </source>
</evidence>
<dbReference type="InterPro" id="IPR001870">
    <property type="entry name" value="B30.2/SPRY"/>
</dbReference>
<dbReference type="PRINTS" id="PR01407">
    <property type="entry name" value="BUTYPHLNCDUF"/>
</dbReference>
<feature type="domain" description="B30.2/SPRY" evidence="7">
    <location>
        <begin position="938"/>
        <end position="1144"/>
    </location>
</feature>
<proteinExistence type="predicted"/>
<dbReference type="SMART" id="SM00449">
    <property type="entry name" value="SPRY"/>
    <property type="match status" value="1"/>
</dbReference>
<evidence type="ECO:0000256" key="2">
    <source>
        <dbReference type="ARBA" id="ARBA00022490"/>
    </source>
</evidence>
<dbReference type="Pfam" id="PF17779">
    <property type="entry name" value="WHD_NOD2"/>
    <property type="match status" value="1"/>
</dbReference>
<dbReference type="GO" id="GO:0005524">
    <property type="term" value="F:ATP binding"/>
    <property type="evidence" value="ECO:0007669"/>
    <property type="project" value="UniProtKB-KW"/>
</dbReference>
<dbReference type="Pfam" id="PF17776">
    <property type="entry name" value="NLRC4_HD2"/>
    <property type="match status" value="1"/>
</dbReference>
<dbReference type="SUPFAM" id="SSF52047">
    <property type="entry name" value="RNI-like"/>
    <property type="match status" value="1"/>
</dbReference>
<dbReference type="Pfam" id="PF13765">
    <property type="entry name" value="PRY"/>
    <property type="match status" value="1"/>
</dbReference>
<dbReference type="PROSITE" id="PS50824">
    <property type="entry name" value="DAPIN"/>
    <property type="match status" value="1"/>
</dbReference>
<dbReference type="Pfam" id="PF13516">
    <property type="entry name" value="LRR_6"/>
    <property type="match status" value="3"/>
</dbReference>
<dbReference type="InterPro" id="IPR032675">
    <property type="entry name" value="LRR_dom_sf"/>
</dbReference>
<comment type="caution">
    <text evidence="10">The sequence shown here is derived from an EMBL/GenBank/DDBJ whole genome shotgun (WGS) entry which is preliminary data.</text>
</comment>
<dbReference type="AlphaFoldDB" id="A0AAV6GUA7"/>
<evidence type="ECO:0000259" key="7">
    <source>
        <dbReference type="PROSITE" id="PS50188"/>
    </source>
</evidence>
<keyword evidence="6" id="KW-0067">ATP-binding</keyword>
<dbReference type="InterPro" id="IPR043136">
    <property type="entry name" value="B30.2/SPRY_sf"/>
</dbReference>
<dbReference type="InterPro" id="IPR041075">
    <property type="entry name" value="NOD1/2_WH"/>
</dbReference>
<dbReference type="InterPro" id="IPR051261">
    <property type="entry name" value="NLR"/>
</dbReference>
<comment type="subcellular location">
    <subcellularLocation>
        <location evidence="1">Cytoplasm</location>
    </subcellularLocation>
</comment>
<dbReference type="Pfam" id="PF05729">
    <property type="entry name" value="NACHT"/>
    <property type="match status" value="1"/>
</dbReference>
<dbReference type="SMART" id="SM00589">
    <property type="entry name" value="PRY"/>
    <property type="match status" value="1"/>
</dbReference>
<dbReference type="SMART" id="SM01289">
    <property type="entry name" value="PYRIN"/>
    <property type="match status" value="1"/>
</dbReference>
<dbReference type="InterPro" id="IPR027417">
    <property type="entry name" value="P-loop_NTPase"/>
</dbReference>
<dbReference type="PROSITE" id="PS50188">
    <property type="entry name" value="B302_SPRY"/>
    <property type="match status" value="1"/>
</dbReference>
<dbReference type="Gene3D" id="1.10.533.10">
    <property type="entry name" value="Death Domain, Fas"/>
    <property type="match status" value="1"/>
</dbReference>
<dbReference type="SUPFAM" id="SSF47986">
    <property type="entry name" value="DEATH domain"/>
    <property type="match status" value="1"/>
</dbReference>
<dbReference type="InterPro" id="IPR007111">
    <property type="entry name" value="NACHT_NTPase"/>
</dbReference>
<dbReference type="InterPro" id="IPR003879">
    <property type="entry name" value="Butyrophylin_SPRY"/>
</dbReference>
<dbReference type="FunFam" id="2.60.120.920:FF:000037">
    <property type="entry name" value="Si:dkey-191j3.2"/>
    <property type="match status" value="1"/>
</dbReference>
<evidence type="ECO:0000256" key="3">
    <source>
        <dbReference type="ARBA" id="ARBA00022614"/>
    </source>
</evidence>
<evidence type="ECO:0000313" key="11">
    <source>
        <dbReference type="Proteomes" id="UP000823561"/>
    </source>
</evidence>
<accession>A0AAV6GUA7</accession>
<feature type="domain" description="Pyrin" evidence="8">
    <location>
        <begin position="78"/>
        <end position="133"/>
    </location>
</feature>
<gene>
    <name evidence="10" type="ORF">AALO_G00099160</name>
</gene>
<dbReference type="GO" id="GO:0005737">
    <property type="term" value="C:cytoplasm"/>
    <property type="evidence" value="ECO:0007669"/>
    <property type="project" value="UniProtKB-SubCell"/>
</dbReference>
<dbReference type="InterPro" id="IPR041267">
    <property type="entry name" value="NLRP_HD2"/>
</dbReference>
<keyword evidence="2" id="KW-0963">Cytoplasm</keyword>
<feature type="domain" description="NACHT" evidence="9">
    <location>
        <begin position="261"/>
        <end position="395"/>
    </location>
</feature>
<evidence type="ECO:0008006" key="12">
    <source>
        <dbReference type="Google" id="ProtNLM"/>
    </source>
</evidence>
<dbReference type="SUPFAM" id="SSF52540">
    <property type="entry name" value="P-loop containing nucleoside triphosphate hydrolases"/>
    <property type="match status" value="1"/>
</dbReference>
<organism evidence="10 11">
    <name type="scientific">Alosa alosa</name>
    <name type="common">allis shad</name>
    <dbReference type="NCBI Taxonomy" id="278164"/>
    <lineage>
        <taxon>Eukaryota</taxon>
        <taxon>Metazoa</taxon>
        <taxon>Chordata</taxon>
        <taxon>Craniata</taxon>
        <taxon>Vertebrata</taxon>
        <taxon>Euteleostomi</taxon>
        <taxon>Actinopterygii</taxon>
        <taxon>Neopterygii</taxon>
        <taxon>Teleostei</taxon>
        <taxon>Clupei</taxon>
        <taxon>Clupeiformes</taxon>
        <taxon>Clupeoidei</taxon>
        <taxon>Clupeidae</taxon>
        <taxon>Alosa</taxon>
    </lineage>
</organism>
<dbReference type="PROSITE" id="PS50837">
    <property type="entry name" value="NACHT"/>
    <property type="match status" value="1"/>
</dbReference>
<dbReference type="InterPro" id="IPR011029">
    <property type="entry name" value="DEATH-like_dom_sf"/>
</dbReference>
<dbReference type="SMART" id="SM00368">
    <property type="entry name" value="LRR_RI"/>
    <property type="match status" value="6"/>
</dbReference>
<dbReference type="Pfam" id="PF00622">
    <property type="entry name" value="SPRY"/>
    <property type="match status" value="1"/>
</dbReference>
<dbReference type="InterPro" id="IPR013320">
    <property type="entry name" value="ConA-like_dom_sf"/>
</dbReference>
<keyword evidence="5" id="KW-0547">Nucleotide-binding</keyword>
<evidence type="ECO:0000256" key="4">
    <source>
        <dbReference type="ARBA" id="ARBA00022737"/>
    </source>
</evidence>
<dbReference type="SUPFAM" id="SSF49899">
    <property type="entry name" value="Concanavalin A-like lectins/glucanases"/>
    <property type="match status" value="1"/>
</dbReference>
<dbReference type="InterPro" id="IPR004020">
    <property type="entry name" value="DAPIN"/>
</dbReference>
<evidence type="ECO:0000313" key="10">
    <source>
        <dbReference type="EMBL" id="KAG5278455.1"/>
    </source>
</evidence>
<dbReference type="InterPro" id="IPR003877">
    <property type="entry name" value="SPRY_dom"/>
</dbReference>
<dbReference type="Proteomes" id="UP000823561">
    <property type="component" value="Chromosome 7"/>
</dbReference>
<keyword evidence="11" id="KW-1185">Reference proteome</keyword>
<dbReference type="InterPro" id="IPR006574">
    <property type="entry name" value="PRY"/>
</dbReference>
<dbReference type="Gene3D" id="3.80.10.10">
    <property type="entry name" value="Ribonuclease Inhibitor"/>
    <property type="match status" value="1"/>
</dbReference>
<dbReference type="CDD" id="cd16040">
    <property type="entry name" value="SPRY_PRY_SNTX"/>
    <property type="match status" value="1"/>
</dbReference>
<protein>
    <recommendedName>
        <fullName evidence="12">NACHT, LRR and PYD domains-containing protein 12-like</fullName>
    </recommendedName>
</protein>
<dbReference type="SMART" id="SM01288">
    <property type="entry name" value="FISNA"/>
    <property type="match status" value="1"/>
</dbReference>
<name>A0AAV6GUA7_9TELE</name>
<dbReference type="Pfam" id="PF14484">
    <property type="entry name" value="FISNA"/>
    <property type="match status" value="1"/>
</dbReference>
<evidence type="ECO:0000259" key="8">
    <source>
        <dbReference type="PROSITE" id="PS50824"/>
    </source>
</evidence>
<dbReference type="PANTHER" id="PTHR24106">
    <property type="entry name" value="NACHT, LRR AND CARD DOMAINS-CONTAINING"/>
    <property type="match status" value="1"/>
</dbReference>
<dbReference type="Gene3D" id="2.60.120.920">
    <property type="match status" value="1"/>
</dbReference>
<dbReference type="InterPro" id="IPR029495">
    <property type="entry name" value="NACHT-assoc"/>
</dbReference>
<evidence type="ECO:0000256" key="1">
    <source>
        <dbReference type="ARBA" id="ARBA00004496"/>
    </source>
</evidence>
<dbReference type="InterPro" id="IPR001611">
    <property type="entry name" value="Leu-rich_rpt"/>
</dbReference>
<keyword evidence="3" id="KW-0433">Leucine-rich repeat</keyword>
<evidence type="ECO:0000256" key="6">
    <source>
        <dbReference type="ARBA" id="ARBA00022840"/>
    </source>
</evidence>